<dbReference type="Gene3D" id="3.40.50.2000">
    <property type="entry name" value="Glycogen Phosphorylase B"/>
    <property type="match status" value="2"/>
</dbReference>
<evidence type="ECO:0000313" key="3">
    <source>
        <dbReference type="EMBL" id="KKB47727.1"/>
    </source>
</evidence>
<dbReference type="SUPFAM" id="SSF53756">
    <property type="entry name" value="UDP-Glycosyltransferase/glycogen phosphorylase"/>
    <property type="match status" value="1"/>
</dbReference>
<dbReference type="STRING" id="927665.HMPREF1535_04584"/>
<name>A0A0F5IRH0_9BACT</name>
<dbReference type="PANTHER" id="PTHR46401">
    <property type="entry name" value="GLYCOSYLTRANSFERASE WBBK-RELATED"/>
    <property type="match status" value="1"/>
</dbReference>
<reference evidence="3 4" key="1">
    <citation type="submission" date="2013-04" db="EMBL/GenBank/DDBJ databases">
        <title>The Genome Sequence of Parabacteroides goldsteinii DSM 19448.</title>
        <authorList>
            <consortium name="The Broad Institute Genomics Platform"/>
            <person name="Earl A."/>
            <person name="Ward D."/>
            <person name="Feldgarden M."/>
            <person name="Gevers D."/>
            <person name="Martens E."/>
            <person name="Sakamoto M."/>
            <person name="Benno Y."/>
            <person name="Song Y."/>
            <person name="Liu C."/>
            <person name="Lee J."/>
            <person name="Bolanos M."/>
            <person name="Vaisanen M.L."/>
            <person name="Finegold S.M."/>
            <person name="Walker B."/>
            <person name="Young S."/>
            <person name="Zeng Q."/>
            <person name="Gargeya S."/>
            <person name="Fitzgerald M."/>
            <person name="Haas B."/>
            <person name="Abouelleil A."/>
            <person name="Allen A.W."/>
            <person name="Alvarado L."/>
            <person name="Arachchi H.M."/>
            <person name="Berlin A.M."/>
            <person name="Chapman S.B."/>
            <person name="Gainer-Dewar J."/>
            <person name="Goldberg J."/>
            <person name="Griggs A."/>
            <person name="Gujja S."/>
            <person name="Hansen M."/>
            <person name="Howarth C."/>
            <person name="Imamovic A."/>
            <person name="Ireland A."/>
            <person name="Larimer J."/>
            <person name="McCowan C."/>
            <person name="Murphy C."/>
            <person name="Pearson M."/>
            <person name="Poon T.W."/>
            <person name="Priest M."/>
            <person name="Roberts A."/>
            <person name="Saif S."/>
            <person name="Shea T."/>
            <person name="Sisk P."/>
            <person name="Sykes S."/>
            <person name="Wortman J."/>
            <person name="Nusbaum C."/>
            <person name="Birren B."/>
        </authorList>
    </citation>
    <scope>NUCLEOTIDE SEQUENCE [LARGE SCALE GENOMIC DNA]</scope>
    <source>
        <strain evidence="3 4">DSM 19448</strain>
    </source>
</reference>
<proteinExistence type="predicted"/>
<gene>
    <name evidence="3" type="ORF">HMPREF1535_04584</name>
</gene>
<sequence length="415" mass="48013">MKKVLIICDLFPPAFGPRMGYLCKYLRNYGWEPVILTEMVEENTFTFLASQCEAEYINYYTAKSPFTRKLQWISILLLDLCFGYKDIRMYKEARKLVKNNKIDLVLCSSFRTFPLPAALKVATKYKLPLVVDLRDIIEQYTGDEFIAHSLPSLLGLNRLFISVFKRKSLRDRNRVLEKADYVTTISPWHVDILKQYNTNVELIYNGFDPELFYPEQKKTEKFIITYTGRLLSTAMRDPGLLFEALSILSARNILTPDKCRVYWYVDETSRKIITEEAEKYQILPFMDFKGYVPASEIPSILNSSSVLLLLTNRAANSGPKGVMTTKFFESLAVEKPVLCVRSDESYLAEAINDANAGLAATNVNEVCDFLKSYYQEWKEKRYTSSSIKKSKLVRFSRKEQAKQFIQIFEKVEING</sequence>
<dbReference type="GO" id="GO:0016757">
    <property type="term" value="F:glycosyltransferase activity"/>
    <property type="evidence" value="ECO:0007669"/>
    <property type="project" value="UniProtKB-ARBA"/>
</dbReference>
<dbReference type="HOGENOM" id="CLU_032377_1_0_10"/>
<evidence type="ECO:0000256" key="1">
    <source>
        <dbReference type="ARBA" id="ARBA00022679"/>
    </source>
</evidence>
<dbReference type="GO" id="GO:0009103">
    <property type="term" value="P:lipopolysaccharide biosynthetic process"/>
    <property type="evidence" value="ECO:0007669"/>
    <property type="project" value="TreeGrafter"/>
</dbReference>
<dbReference type="InterPro" id="IPR028098">
    <property type="entry name" value="Glyco_trans_4-like_N"/>
</dbReference>
<evidence type="ECO:0000259" key="2">
    <source>
        <dbReference type="Pfam" id="PF13439"/>
    </source>
</evidence>
<feature type="domain" description="Glycosyltransferase subfamily 4-like N-terminal" evidence="2">
    <location>
        <begin position="22"/>
        <end position="210"/>
    </location>
</feature>
<comment type="caution">
    <text evidence="3">The sequence shown here is derived from an EMBL/GenBank/DDBJ whole genome shotgun (WGS) entry which is preliminary data.</text>
</comment>
<dbReference type="Proteomes" id="UP000033047">
    <property type="component" value="Unassembled WGS sequence"/>
</dbReference>
<dbReference type="PATRIC" id="fig|927665.4.peg.4703"/>
<dbReference type="AlphaFoldDB" id="A0A0F5IRH0"/>
<dbReference type="EMBL" id="AQHV01000025">
    <property type="protein sequence ID" value="KKB47727.1"/>
    <property type="molecule type" value="Genomic_DNA"/>
</dbReference>
<protein>
    <recommendedName>
        <fullName evidence="2">Glycosyltransferase subfamily 4-like N-terminal domain-containing protein</fullName>
    </recommendedName>
</protein>
<accession>A0A0F5IRH0</accession>
<dbReference type="Pfam" id="PF13439">
    <property type="entry name" value="Glyco_transf_4"/>
    <property type="match status" value="1"/>
</dbReference>
<evidence type="ECO:0000313" key="4">
    <source>
        <dbReference type="Proteomes" id="UP000033047"/>
    </source>
</evidence>
<organism evidence="3 4">
    <name type="scientific">Parabacteroides goldsteinii DSM 19448 = WAL 12034</name>
    <dbReference type="NCBI Taxonomy" id="927665"/>
    <lineage>
        <taxon>Bacteria</taxon>
        <taxon>Pseudomonadati</taxon>
        <taxon>Bacteroidota</taxon>
        <taxon>Bacteroidia</taxon>
        <taxon>Bacteroidales</taxon>
        <taxon>Tannerellaceae</taxon>
        <taxon>Parabacteroides</taxon>
    </lineage>
</organism>
<dbReference type="RefSeq" id="WP_010802564.1">
    <property type="nucleotide sequence ID" value="NZ_KQ033913.1"/>
</dbReference>
<dbReference type="PANTHER" id="PTHR46401:SF2">
    <property type="entry name" value="GLYCOSYLTRANSFERASE WBBK-RELATED"/>
    <property type="match status" value="1"/>
</dbReference>
<keyword evidence="1" id="KW-0808">Transferase</keyword>